<protein>
    <submittedName>
        <fullName evidence="1">Uncharacterized protein</fullName>
    </submittedName>
</protein>
<dbReference type="HOGENOM" id="CLU_2500107_0_0_1"/>
<dbReference type="AlphaFoldDB" id="K1Q4U5"/>
<dbReference type="EMBL" id="JH816755">
    <property type="protein sequence ID" value="EKC31572.1"/>
    <property type="molecule type" value="Genomic_DNA"/>
</dbReference>
<name>K1Q4U5_MAGGI</name>
<accession>K1Q4U5</accession>
<organism evidence="1">
    <name type="scientific">Magallana gigas</name>
    <name type="common">Pacific oyster</name>
    <name type="synonym">Crassostrea gigas</name>
    <dbReference type="NCBI Taxonomy" id="29159"/>
    <lineage>
        <taxon>Eukaryota</taxon>
        <taxon>Metazoa</taxon>
        <taxon>Spiralia</taxon>
        <taxon>Lophotrochozoa</taxon>
        <taxon>Mollusca</taxon>
        <taxon>Bivalvia</taxon>
        <taxon>Autobranchia</taxon>
        <taxon>Pteriomorphia</taxon>
        <taxon>Ostreida</taxon>
        <taxon>Ostreoidea</taxon>
        <taxon>Ostreidae</taxon>
        <taxon>Magallana</taxon>
    </lineage>
</organism>
<proteinExistence type="predicted"/>
<gene>
    <name evidence="1" type="ORF">CGI_10027684</name>
</gene>
<sequence length="86" mass="9529">MRVAYLFLGLLALTAARSFKKRGDDDENHWVSGYLATVDNDFDDDKKASIVSNIINDLKFFKAVVEKTLSGGATWSMTSDPPPTPF</sequence>
<dbReference type="InParanoid" id="K1Q4U5"/>
<reference evidence="1" key="1">
    <citation type="journal article" date="2012" name="Nature">
        <title>The oyster genome reveals stress adaptation and complexity of shell formation.</title>
        <authorList>
            <person name="Zhang G."/>
            <person name="Fang X."/>
            <person name="Guo X."/>
            <person name="Li L."/>
            <person name="Luo R."/>
            <person name="Xu F."/>
            <person name="Yang P."/>
            <person name="Zhang L."/>
            <person name="Wang X."/>
            <person name="Qi H."/>
            <person name="Xiong Z."/>
            <person name="Que H."/>
            <person name="Xie Y."/>
            <person name="Holland P.W."/>
            <person name="Paps J."/>
            <person name="Zhu Y."/>
            <person name="Wu F."/>
            <person name="Chen Y."/>
            <person name="Wang J."/>
            <person name="Peng C."/>
            <person name="Meng J."/>
            <person name="Yang L."/>
            <person name="Liu J."/>
            <person name="Wen B."/>
            <person name="Zhang N."/>
            <person name="Huang Z."/>
            <person name="Zhu Q."/>
            <person name="Feng Y."/>
            <person name="Mount A."/>
            <person name="Hedgecock D."/>
            <person name="Xu Z."/>
            <person name="Liu Y."/>
            <person name="Domazet-Loso T."/>
            <person name="Du Y."/>
            <person name="Sun X."/>
            <person name="Zhang S."/>
            <person name="Liu B."/>
            <person name="Cheng P."/>
            <person name="Jiang X."/>
            <person name="Li J."/>
            <person name="Fan D."/>
            <person name="Wang W."/>
            <person name="Fu W."/>
            <person name="Wang T."/>
            <person name="Wang B."/>
            <person name="Zhang J."/>
            <person name="Peng Z."/>
            <person name="Li Y."/>
            <person name="Li N."/>
            <person name="Wang J."/>
            <person name="Chen M."/>
            <person name="He Y."/>
            <person name="Tan F."/>
            <person name="Song X."/>
            <person name="Zheng Q."/>
            <person name="Huang R."/>
            <person name="Yang H."/>
            <person name="Du X."/>
            <person name="Chen L."/>
            <person name="Yang M."/>
            <person name="Gaffney P.M."/>
            <person name="Wang S."/>
            <person name="Luo L."/>
            <person name="She Z."/>
            <person name="Ming Y."/>
            <person name="Huang W."/>
            <person name="Zhang S."/>
            <person name="Huang B."/>
            <person name="Zhang Y."/>
            <person name="Qu T."/>
            <person name="Ni P."/>
            <person name="Miao G."/>
            <person name="Wang J."/>
            <person name="Wang Q."/>
            <person name="Steinberg C.E."/>
            <person name="Wang H."/>
            <person name="Li N."/>
            <person name="Qian L."/>
            <person name="Zhang G."/>
            <person name="Li Y."/>
            <person name="Yang H."/>
            <person name="Liu X."/>
            <person name="Wang J."/>
            <person name="Yin Y."/>
            <person name="Wang J."/>
        </authorList>
    </citation>
    <scope>NUCLEOTIDE SEQUENCE [LARGE SCALE GENOMIC DNA]</scope>
    <source>
        <strain evidence="1">05x7-T-G4-1.051#20</strain>
    </source>
</reference>
<evidence type="ECO:0000313" key="1">
    <source>
        <dbReference type="EMBL" id="EKC31572.1"/>
    </source>
</evidence>